<dbReference type="Proteomes" id="UP000005408">
    <property type="component" value="Unassembled WGS sequence"/>
</dbReference>
<dbReference type="PANTHER" id="PTHR14241:SF32">
    <property type="entry name" value="VWFA DOMAIN-CONTAINING PROTEIN-RELATED"/>
    <property type="match status" value="1"/>
</dbReference>
<feature type="domain" description="TLDc" evidence="1">
    <location>
        <begin position="1"/>
        <end position="175"/>
    </location>
</feature>
<dbReference type="AlphaFoldDB" id="A0A8W8M3N2"/>
<dbReference type="PROSITE" id="PS51886">
    <property type="entry name" value="TLDC"/>
    <property type="match status" value="1"/>
</dbReference>
<accession>A0A8W8M3N2</accession>
<keyword evidence="3" id="KW-1185">Reference proteome</keyword>
<evidence type="ECO:0000259" key="1">
    <source>
        <dbReference type="PROSITE" id="PS51886"/>
    </source>
</evidence>
<dbReference type="SMART" id="SM00584">
    <property type="entry name" value="TLDc"/>
    <property type="match status" value="1"/>
</dbReference>
<dbReference type="Pfam" id="PF07534">
    <property type="entry name" value="TLD"/>
    <property type="match status" value="1"/>
</dbReference>
<dbReference type="PANTHER" id="PTHR14241">
    <property type="entry name" value="INTERFERON-INDUCED PROTEIN 44"/>
    <property type="match status" value="1"/>
</dbReference>
<evidence type="ECO:0000313" key="3">
    <source>
        <dbReference type="Proteomes" id="UP000005408"/>
    </source>
</evidence>
<dbReference type="EnsemblMetazoa" id="G31175.1">
    <property type="protein sequence ID" value="G31175.1:cds"/>
    <property type="gene ID" value="G31175"/>
</dbReference>
<organism evidence="2 3">
    <name type="scientific">Magallana gigas</name>
    <name type="common">Pacific oyster</name>
    <name type="synonym">Crassostrea gigas</name>
    <dbReference type="NCBI Taxonomy" id="29159"/>
    <lineage>
        <taxon>Eukaryota</taxon>
        <taxon>Metazoa</taxon>
        <taxon>Spiralia</taxon>
        <taxon>Lophotrochozoa</taxon>
        <taxon>Mollusca</taxon>
        <taxon>Bivalvia</taxon>
        <taxon>Autobranchia</taxon>
        <taxon>Pteriomorphia</taxon>
        <taxon>Ostreida</taxon>
        <taxon>Ostreoidea</taxon>
        <taxon>Ostreidae</taxon>
        <taxon>Magallana</taxon>
    </lineage>
</organism>
<protein>
    <recommendedName>
        <fullName evidence="1">TLDc domain-containing protein</fullName>
    </recommendedName>
</protein>
<evidence type="ECO:0000313" key="2">
    <source>
        <dbReference type="EnsemblMetazoa" id="G31175.1:cds"/>
    </source>
</evidence>
<proteinExistence type="predicted"/>
<sequence length="423" mass="48168">MERSLTRRDKDQISRWIGRDSHFELLYKISRDGGSTEMFHELCDNKGPTVTIFYNTDKNVYGGYVSDSWGSTGGWCTDQRAFLFKLHSVGNWKPVKFPYVTKETHYKNKTHGPVFYSLNSIYSNITTTGKPPSNYYKLDSYTLFDGQRFDMKGETVKSVANGHNNVTDLEVYLVKEGSLDEELDSLWRDSPEWSPQGEMSSRACTGSAESSLTEKFCKFRVRDPTTKKHLCFRICDTRGVEEGVSINGEDLGFLLDGNLPNNYTFQLDSEASTKRTGFVEEPTVKEKMHVVVFVLDGSTLDVLSEGVVSKLKKIKRKVVDRSIPHLVFLTKIDRICKLVEKGVSKTFISRVVEDAVNNAAEIIALPRSQVLPVKNFEKETTLNTDINILAMTALRKSLVFADDFLENQYDWQQDNTQILNKRD</sequence>
<name>A0A8W8M3N2_MAGGI</name>
<reference evidence="2" key="1">
    <citation type="submission" date="2022-08" db="UniProtKB">
        <authorList>
            <consortium name="EnsemblMetazoa"/>
        </authorList>
    </citation>
    <scope>IDENTIFICATION</scope>
    <source>
        <strain evidence="2">05x7-T-G4-1.051#20</strain>
    </source>
</reference>
<dbReference type="InterPro" id="IPR006571">
    <property type="entry name" value="TLDc_dom"/>
</dbReference>